<keyword evidence="3 5" id="KW-0067">ATP-binding</keyword>
<dbReference type="Pfam" id="PF00005">
    <property type="entry name" value="ABC_tran"/>
    <property type="match status" value="1"/>
</dbReference>
<evidence type="ECO:0000313" key="6">
    <source>
        <dbReference type="Proteomes" id="UP000316714"/>
    </source>
</evidence>
<keyword evidence="1" id="KW-0813">Transport</keyword>
<evidence type="ECO:0000259" key="4">
    <source>
        <dbReference type="PROSITE" id="PS50893"/>
    </source>
</evidence>
<dbReference type="PANTHER" id="PTHR42939:SF1">
    <property type="entry name" value="ABC TRANSPORTER ATP-BINDING PROTEIN ALBC-RELATED"/>
    <property type="match status" value="1"/>
</dbReference>
<dbReference type="Proteomes" id="UP000316714">
    <property type="component" value="Unassembled WGS sequence"/>
</dbReference>
<dbReference type="SMART" id="SM00382">
    <property type="entry name" value="AAA"/>
    <property type="match status" value="1"/>
</dbReference>
<dbReference type="PROSITE" id="PS50893">
    <property type="entry name" value="ABC_TRANSPORTER_2"/>
    <property type="match status" value="1"/>
</dbReference>
<accession>A0A5C5VHL2</accession>
<dbReference type="GO" id="GO:0005524">
    <property type="term" value="F:ATP binding"/>
    <property type="evidence" value="ECO:0007669"/>
    <property type="project" value="UniProtKB-KW"/>
</dbReference>
<dbReference type="PROSITE" id="PS00211">
    <property type="entry name" value="ABC_TRANSPORTER_1"/>
    <property type="match status" value="1"/>
</dbReference>
<evidence type="ECO:0000256" key="3">
    <source>
        <dbReference type="ARBA" id="ARBA00022840"/>
    </source>
</evidence>
<dbReference type="PANTHER" id="PTHR42939">
    <property type="entry name" value="ABC TRANSPORTER ATP-BINDING PROTEIN ALBC-RELATED"/>
    <property type="match status" value="1"/>
</dbReference>
<dbReference type="OrthoDB" id="9795548at2"/>
<keyword evidence="6" id="KW-1185">Reference proteome</keyword>
<evidence type="ECO:0000256" key="2">
    <source>
        <dbReference type="ARBA" id="ARBA00022741"/>
    </source>
</evidence>
<dbReference type="InterPro" id="IPR003593">
    <property type="entry name" value="AAA+_ATPase"/>
</dbReference>
<dbReference type="SUPFAM" id="SSF52540">
    <property type="entry name" value="P-loop containing nucleoside triphosphate hydrolases"/>
    <property type="match status" value="1"/>
</dbReference>
<reference evidence="5 6" key="1">
    <citation type="submission" date="2019-02" db="EMBL/GenBank/DDBJ databases">
        <title>Deep-cultivation of Planctomycetes and their phenomic and genomic characterization uncovers novel biology.</title>
        <authorList>
            <person name="Wiegand S."/>
            <person name="Jogler M."/>
            <person name="Boedeker C."/>
            <person name="Pinto D."/>
            <person name="Vollmers J."/>
            <person name="Rivas-Marin E."/>
            <person name="Kohn T."/>
            <person name="Peeters S.H."/>
            <person name="Heuer A."/>
            <person name="Rast P."/>
            <person name="Oberbeckmann S."/>
            <person name="Bunk B."/>
            <person name="Jeske O."/>
            <person name="Meyerdierks A."/>
            <person name="Storesund J.E."/>
            <person name="Kallscheuer N."/>
            <person name="Luecker S."/>
            <person name="Lage O.M."/>
            <person name="Pohl T."/>
            <person name="Merkel B.J."/>
            <person name="Hornburger P."/>
            <person name="Mueller R.-W."/>
            <person name="Bruemmer F."/>
            <person name="Labrenz M."/>
            <person name="Spormann A.M."/>
            <person name="Op Den Camp H."/>
            <person name="Overmann J."/>
            <person name="Amann R."/>
            <person name="Jetten M.S.M."/>
            <person name="Mascher T."/>
            <person name="Medema M.H."/>
            <person name="Devos D.P."/>
            <person name="Kaster A.-K."/>
            <person name="Ovreas L."/>
            <person name="Rohde M."/>
            <person name="Galperin M.Y."/>
            <person name="Jogler C."/>
        </authorList>
    </citation>
    <scope>NUCLEOTIDE SEQUENCE [LARGE SCALE GENOMIC DNA]</scope>
    <source>
        <strain evidence="5 6">KOR34</strain>
    </source>
</reference>
<evidence type="ECO:0000256" key="1">
    <source>
        <dbReference type="ARBA" id="ARBA00022448"/>
    </source>
</evidence>
<evidence type="ECO:0000313" key="5">
    <source>
        <dbReference type="EMBL" id="TWT37235.1"/>
    </source>
</evidence>
<dbReference type="InterPro" id="IPR003439">
    <property type="entry name" value="ABC_transporter-like_ATP-bd"/>
</dbReference>
<gene>
    <name evidence="5" type="primary">ybhF_4</name>
    <name evidence="5" type="ORF">KOR34_21820</name>
</gene>
<keyword evidence="2" id="KW-0547">Nucleotide-binding</keyword>
<dbReference type="InterPro" id="IPR051782">
    <property type="entry name" value="ABC_Transporter_VariousFunc"/>
</dbReference>
<dbReference type="GO" id="GO:0016887">
    <property type="term" value="F:ATP hydrolysis activity"/>
    <property type="evidence" value="ECO:0007669"/>
    <property type="project" value="InterPro"/>
</dbReference>
<organism evidence="5 6">
    <name type="scientific">Posidoniimonas corsicana</name>
    <dbReference type="NCBI Taxonomy" id="1938618"/>
    <lineage>
        <taxon>Bacteria</taxon>
        <taxon>Pseudomonadati</taxon>
        <taxon>Planctomycetota</taxon>
        <taxon>Planctomycetia</taxon>
        <taxon>Pirellulales</taxon>
        <taxon>Lacipirellulaceae</taxon>
        <taxon>Posidoniimonas</taxon>
    </lineage>
</organism>
<name>A0A5C5VHL2_9BACT</name>
<dbReference type="RefSeq" id="WP_146564582.1">
    <property type="nucleotide sequence ID" value="NZ_SIHJ01000001.1"/>
</dbReference>
<dbReference type="EMBL" id="SIHJ01000001">
    <property type="protein sequence ID" value="TWT37235.1"/>
    <property type="molecule type" value="Genomic_DNA"/>
</dbReference>
<feature type="domain" description="ABC transporter" evidence="4">
    <location>
        <begin position="5"/>
        <end position="230"/>
    </location>
</feature>
<sequence>MTNVIEIDRVTKRYGSFTAVDEATLRVPKGCVFALLGENGAGKTTLVRMLLGLLTPDGGAVSVLGRDSTRHGEEIRRQVGYVPERPTLYEWMTAAEIGWFTAGFYPDGYEQHYRNLLDRFRVPPGRKISKMSKGMRAKVALSLAMAHRPPLLVLDEPTSGLDTLVRREFLESMVDLAAEGHTVLLSSHLIGEVERVADQVAIVREGRVLAVDPLDRLKLGAYEITATMQGAASAPPPTPGTLLESSRRGKQWRLLVRDVDDEAAIDRLAELDSVAVVDRRTPGLEEIFVAYMKQSGPLRQAAEHRAPLEQV</sequence>
<dbReference type="InterPro" id="IPR017871">
    <property type="entry name" value="ABC_transporter-like_CS"/>
</dbReference>
<comment type="caution">
    <text evidence="5">The sequence shown here is derived from an EMBL/GenBank/DDBJ whole genome shotgun (WGS) entry which is preliminary data.</text>
</comment>
<dbReference type="Gene3D" id="3.40.50.300">
    <property type="entry name" value="P-loop containing nucleotide triphosphate hydrolases"/>
    <property type="match status" value="1"/>
</dbReference>
<dbReference type="InterPro" id="IPR027417">
    <property type="entry name" value="P-loop_NTPase"/>
</dbReference>
<dbReference type="CDD" id="cd03230">
    <property type="entry name" value="ABC_DR_subfamily_A"/>
    <property type="match status" value="1"/>
</dbReference>
<proteinExistence type="predicted"/>
<protein>
    <submittedName>
        <fullName evidence="5">Putative ABC transporter ATP-binding protein YbhF</fullName>
    </submittedName>
</protein>
<dbReference type="AlphaFoldDB" id="A0A5C5VHL2"/>